<evidence type="ECO:0000313" key="2">
    <source>
        <dbReference type="Proteomes" id="UP000629287"/>
    </source>
</evidence>
<proteinExistence type="predicted"/>
<dbReference type="GeneID" id="86829852"/>
<dbReference type="Gene3D" id="3.80.10.10">
    <property type="entry name" value="Ribonuclease Inhibitor"/>
    <property type="match status" value="1"/>
</dbReference>
<reference evidence="1 2" key="1">
    <citation type="submission" date="2020-10" db="EMBL/GenBank/DDBJ databases">
        <title>Sequencing the genomes of 1000 actinobacteria strains.</title>
        <authorList>
            <person name="Klenk H.-P."/>
        </authorList>
    </citation>
    <scope>NUCLEOTIDE SEQUENCE [LARGE SCALE GENOMIC DNA]</scope>
    <source>
        <strain evidence="1 2">DSM 41803</strain>
    </source>
</reference>
<protein>
    <recommendedName>
        <fullName evidence="3">Leucine-rich repeat domain-containing protein</fullName>
    </recommendedName>
</protein>
<sequence length="251" mass="27590">MRRRIQIVGDIESADIRSALRPGQVEKIVVRDNRVLGNLDFLVEPDTLNHLDISGGTPYLHDLTPLRELPLAWLSMNSLPALEKPGALHPLGASATLRALDTAVPLCTESVDEALPRNLPLEYLRFTRDALRFTGLRGLRHMRSVKRLSLATLPERLTPDDFEEIARLPALEELRLHRNATGWAAGPVLPHITGLALNAVTGAEDLSGIPELFPGLRTVSIHLAPAVSDVPEHLLEHLPGPPTVQRTRTVL</sequence>
<dbReference type="SUPFAM" id="SSF52047">
    <property type="entry name" value="RNI-like"/>
    <property type="match status" value="1"/>
</dbReference>
<evidence type="ECO:0008006" key="3">
    <source>
        <dbReference type="Google" id="ProtNLM"/>
    </source>
</evidence>
<keyword evidence="2" id="KW-1185">Reference proteome</keyword>
<evidence type="ECO:0000313" key="1">
    <source>
        <dbReference type="EMBL" id="MBE1599165.1"/>
    </source>
</evidence>
<comment type="caution">
    <text evidence="1">The sequence shown here is derived from an EMBL/GenBank/DDBJ whole genome shotgun (WGS) entry which is preliminary data.</text>
</comment>
<gene>
    <name evidence="1" type="ORF">H4687_005294</name>
</gene>
<accession>A0A8I0TRM0</accession>
<dbReference type="InterPro" id="IPR032675">
    <property type="entry name" value="LRR_dom_sf"/>
</dbReference>
<dbReference type="EMBL" id="JADBGF010000001">
    <property type="protein sequence ID" value="MBE1599165.1"/>
    <property type="molecule type" value="Genomic_DNA"/>
</dbReference>
<organism evidence="1 2">
    <name type="scientific">Streptomyces stelliscabiei</name>
    <dbReference type="NCBI Taxonomy" id="146820"/>
    <lineage>
        <taxon>Bacteria</taxon>
        <taxon>Bacillati</taxon>
        <taxon>Actinomycetota</taxon>
        <taxon>Actinomycetes</taxon>
        <taxon>Kitasatosporales</taxon>
        <taxon>Streptomycetaceae</taxon>
        <taxon>Streptomyces</taxon>
    </lineage>
</organism>
<dbReference type="RefSeq" id="WP_046919620.1">
    <property type="nucleotide sequence ID" value="NZ_JADBGF010000001.1"/>
</dbReference>
<name>A0A8I0TRM0_9ACTN</name>
<dbReference type="Proteomes" id="UP000629287">
    <property type="component" value="Unassembled WGS sequence"/>
</dbReference>
<dbReference type="AlphaFoldDB" id="A0A8I0TRM0"/>